<sequence>MSSHPHLSPQPVDLLILGLGWCGAYITRLLTTLSVPHAATTTTGRDNTISFTFNPDSDDAEPYKALPRATTVIITFPVRTSPAIRRLVTLYETTVNMKPNWILLGSTRPWAPAPTADSFIWLDRHSQPTPTTDAPRQAAESELLTHGGCILNLAGLYGGTRDPRSWVARVAATKDTLAQKGSLHLIHGADVAHAVLAVMNNFTPAQRWLLTDMRVYDWWDLAAQWSIDPHATWVRELMTAGKVRALPRPATDLGRAIDSTEFWETFGIVPQHPSLTL</sequence>
<reference evidence="1 2" key="1">
    <citation type="journal article" date="2019" name="Sci. Rep.">
        <title>Comparative genomics of chytrid fungi reveal insights into the obligate biotrophic and pathogenic lifestyle of Synchytrium endobioticum.</title>
        <authorList>
            <person name="van de Vossenberg B.T.L.H."/>
            <person name="Warris S."/>
            <person name="Nguyen H.D.T."/>
            <person name="van Gent-Pelzer M.P.E."/>
            <person name="Joly D.L."/>
            <person name="van de Geest H.C."/>
            <person name="Bonants P.J.M."/>
            <person name="Smith D.S."/>
            <person name="Levesque C.A."/>
            <person name="van der Lee T.A.J."/>
        </authorList>
    </citation>
    <scope>NUCLEOTIDE SEQUENCE [LARGE SCALE GENOMIC DNA]</scope>
    <source>
        <strain evidence="1 2">CBS 809.83</strain>
    </source>
</reference>
<dbReference type="PANTHER" id="PTHR40129:SF2">
    <property type="entry name" value="KETOPANTOATE REDUCTASE N-TERMINAL DOMAIN-CONTAINING PROTEIN"/>
    <property type="match status" value="1"/>
</dbReference>
<dbReference type="STRING" id="109895.A0A507E324"/>
<name>A0A507E324_9FUNG</name>
<evidence type="ECO:0000313" key="2">
    <source>
        <dbReference type="Proteomes" id="UP000318582"/>
    </source>
</evidence>
<dbReference type="Proteomes" id="UP000318582">
    <property type="component" value="Unassembled WGS sequence"/>
</dbReference>
<dbReference type="EMBL" id="QEAQ01000039">
    <property type="protein sequence ID" value="TPX58244.1"/>
    <property type="molecule type" value="Genomic_DNA"/>
</dbReference>
<protein>
    <submittedName>
        <fullName evidence="1">Uncharacterized protein</fullName>
    </submittedName>
</protein>
<organism evidence="1 2">
    <name type="scientific">Powellomyces hirtus</name>
    <dbReference type="NCBI Taxonomy" id="109895"/>
    <lineage>
        <taxon>Eukaryota</taxon>
        <taxon>Fungi</taxon>
        <taxon>Fungi incertae sedis</taxon>
        <taxon>Chytridiomycota</taxon>
        <taxon>Chytridiomycota incertae sedis</taxon>
        <taxon>Chytridiomycetes</taxon>
        <taxon>Spizellomycetales</taxon>
        <taxon>Powellomycetaceae</taxon>
        <taxon>Powellomyces</taxon>
    </lineage>
</organism>
<dbReference type="Gene3D" id="3.40.50.720">
    <property type="entry name" value="NAD(P)-binding Rossmann-like Domain"/>
    <property type="match status" value="1"/>
</dbReference>
<accession>A0A507E324</accession>
<proteinExistence type="predicted"/>
<dbReference type="AlphaFoldDB" id="A0A507E324"/>
<comment type="caution">
    <text evidence="1">The sequence shown here is derived from an EMBL/GenBank/DDBJ whole genome shotgun (WGS) entry which is preliminary data.</text>
</comment>
<gene>
    <name evidence="1" type="ORF">PhCBS80983_g03270</name>
</gene>
<dbReference type="PANTHER" id="PTHR40129">
    <property type="entry name" value="KETOPANTOATE REDUCTASE N-TERMINAL DOMAIN-CONTAINING PROTEIN"/>
    <property type="match status" value="1"/>
</dbReference>
<keyword evidence="2" id="KW-1185">Reference proteome</keyword>
<evidence type="ECO:0000313" key="1">
    <source>
        <dbReference type="EMBL" id="TPX58244.1"/>
    </source>
</evidence>